<dbReference type="InterPro" id="IPR036869">
    <property type="entry name" value="J_dom_sf"/>
</dbReference>
<dbReference type="SMART" id="SM00271">
    <property type="entry name" value="DnaJ"/>
    <property type="match status" value="1"/>
</dbReference>
<dbReference type="Gene3D" id="1.10.287.110">
    <property type="entry name" value="DnaJ domain"/>
    <property type="match status" value="1"/>
</dbReference>
<dbReference type="Proteomes" id="UP000580250">
    <property type="component" value="Unassembled WGS sequence"/>
</dbReference>
<keyword evidence="7" id="KW-0812">Transmembrane</keyword>
<comment type="caution">
    <text evidence="9">The sequence shown here is derived from an EMBL/GenBank/DDBJ whole genome shotgun (WGS) entry which is preliminary data.</text>
</comment>
<evidence type="ECO:0000313" key="9">
    <source>
        <dbReference type="EMBL" id="CAD2187998.1"/>
    </source>
</evidence>
<organism evidence="9 10">
    <name type="scientific">Meloidogyne enterolobii</name>
    <name type="common">Root-knot nematode worm</name>
    <name type="synonym">Meloidogyne mayaguensis</name>
    <dbReference type="NCBI Taxonomy" id="390850"/>
    <lineage>
        <taxon>Eukaryota</taxon>
        <taxon>Metazoa</taxon>
        <taxon>Ecdysozoa</taxon>
        <taxon>Nematoda</taxon>
        <taxon>Chromadorea</taxon>
        <taxon>Rhabditida</taxon>
        <taxon>Tylenchina</taxon>
        <taxon>Tylenchomorpha</taxon>
        <taxon>Tylenchoidea</taxon>
        <taxon>Meloidogynidae</taxon>
        <taxon>Meloidogyninae</taxon>
        <taxon>Meloidogyne</taxon>
    </lineage>
</organism>
<dbReference type="Pfam" id="PF00226">
    <property type="entry name" value="DnaJ"/>
    <property type="match status" value="1"/>
</dbReference>
<comment type="subcellular location">
    <subcellularLocation>
        <location evidence="1">Membrane</location>
        <topology evidence="1">Lipid-anchor</topology>
    </subcellularLocation>
</comment>
<keyword evidence="3" id="KW-0564">Palmitate</keyword>
<feature type="region of interest" description="Disordered" evidence="6">
    <location>
        <begin position="194"/>
        <end position="231"/>
    </location>
</feature>
<evidence type="ECO:0000256" key="4">
    <source>
        <dbReference type="ARBA" id="ARBA00023186"/>
    </source>
</evidence>
<feature type="compositionally biased region" description="Polar residues" evidence="6">
    <location>
        <begin position="213"/>
        <end position="231"/>
    </location>
</feature>
<dbReference type="GO" id="GO:0061177">
    <property type="term" value="C:type Is terminal bouton"/>
    <property type="evidence" value="ECO:0007669"/>
    <property type="project" value="TreeGrafter"/>
</dbReference>
<gene>
    <name evidence="9" type="ORF">MENT_LOCUS40616</name>
</gene>
<dbReference type="GO" id="GO:0005737">
    <property type="term" value="C:cytoplasm"/>
    <property type="evidence" value="ECO:0007669"/>
    <property type="project" value="UniProtKB-ARBA"/>
</dbReference>
<dbReference type="PANTHER" id="PTHR44027:SF7">
    <property type="entry name" value="DNAJ HOMOLOG SUBFAMILY C MEMBER 5 HOMOLOG"/>
    <property type="match status" value="1"/>
</dbReference>
<keyword evidence="4" id="KW-0143">Chaperone</keyword>
<feature type="domain" description="J" evidence="8">
    <location>
        <begin position="33"/>
        <end position="98"/>
    </location>
</feature>
<dbReference type="AlphaFoldDB" id="A0A6V7WLU4"/>
<feature type="transmembrane region" description="Helical" evidence="7">
    <location>
        <begin position="123"/>
        <end position="147"/>
    </location>
</feature>
<evidence type="ECO:0000256" key="5">
    <source>
        <dbReference type="ARBA" id="ARBA00023288"/>
    </source>
</evidence>
<accession>A0A6V7WLU4</accession>
<dbReference type="PROSITE" id="PS50076">
    <property type="entry name" value="DNAJ_2"/>
    <property type="match status" value="1"/>
</dbReference>
<dbReference type="CDD" id="cd06257">
    <property type="entry name" value="DnaJ"/>
    <property type="match status" value="1"/>
</dbReference>
<dbReference type="GO" id="GO:0016020">
    <property type="term" value="C:membrane"/>
    <property type="evidence" value="ECO:0007669"/>
    <property type="project" value="UniProtKB-SubCell"/>
</dbReference>
<dbReference type="SUPFAM" id="SSF46565">
    <property type="entry name" value="Chaperone J-domain"/>
    <property type="match status" value="1"/>
</dbReference>
<evidence type="ECO:0000313" key="10">
    <source>
        <dbReference type="Proteomes" id="UP000580250"/>
    </source>
</evidence>
<keyword evidence="7" id="KW-1133">Transmembrane helix</keyword>
<proteinExistence type="predicted"/>
<evidence type="ECO:0000256" key="6">
    <source>
        <dbReference type="SAM" id="MobiDB-lite"/>
    </source>
</evidence>
<dbReference type="InterPro" id="IPR001623">
    <property type="entry name" value="DnaJ_domain"/>
</dbReference>
<evidence type="ECO:0000256" key="3">
    <source>
        <dbReference type="ARBA" id="ARBA00023139"/>
    </source>
</evidence>
<dbReference type="InterPro" id="IPR051434">
    <property type="entry name" value="DnaJ_C_subfamily_member5"/>
</dbReference>
<keyword evidence="5" id="KW-0449">Lipoprotein</keyword>
<sequence length="231" mass="26218">MTPEPEYTRSSSSENRRSTGAGFLNDSLTKKGNLYEILGLTKNATDDDIKRAYRRLALKYHPDKNQNNEDFNKKFQEINYANTILSNPSKRRIYDEYGDMGLKMADQLGEDHINIMLKPWLKWLFCSICFLTCGCFFCCCCCCFCFNGCCNCCCGKYKQSTQPQQTSNQTAFDTEENKFQKFTIYEDIEGIKITTSYEPPPPYSEANPGSDAPTCSQTTPGTPTKYGATTQ</sequence>
<dbReference type="GO" id="GO:1900073">
    <property type="term" value="P:regulation of neuromuscular synaptic transmission"/>
    <property type="evidence" value="ECO:0007669"/>
    <property type="project" value="TreeGrafter"/>
</dbReference>
<evidence type="ECO:0000256" key="2">
    <source>
        <dbReference type="ARBA" id="ARBA00023136"/>
    </source>
</evidence>
<name>A0A6V7WLU4_MELEN</name>
<keyword evidence="2 7" id="KW-0472">Membrane</keyword>
<dbReference type="PRINTS" id="PR00625">
    <property type="entry name" value="JDOMAIN"/>
</dbReference>
<dbReference type="PANTHER" id="PTHR44027">
    <property type="entry name" value="DNAJ HOMOLOG SUBFAMILY C MEMBER 5 HOMOLOG"/>
    <property type="match status" value="1"/>
</dbReference>
<feature type="region of interest" description="Disordered" evidence="6">
    <location>
        <begin position="1"/>
        <end position="23"/>
    </location>
</feature>
<evidence type="ECO:0000256" key="7">
    <source>
        <dbReference type="SAM" id="Phobius"/>
    </source>
</evidence>
<evidence type="ECO:0000256" key="1">
    <source>
        <dbReference type="ARBA" id="ARBA00004635"/>
    </source>
</evidence>
<evidence type="ECO:0000259" key="8">
    <source>
        <dbReference type="PROSITE" id="PS50076"/>
    </source>
</evidence>
<reference evidence="9 10" key="1">
    <citation type="submission" date="2020-08" db="EMBL/GenBank/DDBJ databases">
        <authorList>
            <person name="Koutsovoulos G."/>
            <person name="Danchin GJ E."/>
        </authorList>
    </citation>
    <scope>NUCLEOTIDE SEQUENCE [LARGE SCALE GENOMIC DNA]</scope>
</reference>
<dbReference type="EMBL" id="CAJEWN010000666">
    <property type="protein sequence ID" value="CAD2187998.1"/>
    <property type="molecule type" value="Genomic_DNA"/>
</dbReference>
<dbReference type="OrthoDB" id="445556at2759"/>
<protein>
    <recommendedName>
        <fullName evidence="8">J domain-containing protein</fullName>
    </recommendedName>
</protein>